<proteinExistence type="predicted"/>
<name>A0A2N9L2N4_9BACT</name>
<feature type="transmembrane region" description="Helical" evidence="1">
    <location>
        <begin position="12"/>
        <end position="28"/>
    </location>
</feature>
<protein>
    <submittedName>
        <fullName evidence="2">Uncharacterized protein</fullName>
    </submittedName>
</protein>
<dbReference type="EMBL" id="OKRB01000002">
    <property type="protein sequence ID" value="SPE17461.1"/>
    <property type="molecule type" value="Genomic_DNA"/>
</dbReference>
<evidence type="ECO:0000313" key="2">
    <source>
        <dbReference type="EMBL" id="SPE17461.1"/>
    </source>
</evidence>
<reference evidence="3" key="1">
    <citation type="submission" date="2018-02" db="EMBL/GenBank/DDBJ databases">
        <authorList>
            <person name="Hausmann B."/>
        </authorList>
    </citation>
    <scope>NUCLEOTIDE SEQUENCE [LARGE SCALE GENOMIC DNA]</scope>
    <source>
        <strain evidence="3">Peat soil MAG SbA5</strain>
    </source>
</reference>
<keyword evidence="1" id="KW-1133">Transmembrane helix</keyword>
<dbReference type="AlphaFoldDB" id="A0A2N9L2N4"/>
<keyword evidence="1" id="KW-0812">Transmembrane</keyword>
<dbReference type="Proteomes" id="UP000239735">
    <property type="component" value="Unassembled WGS sequence"/>
</dbReference>
<feature type="transmembrane region" description="Helical" evidence="1">
    <location>
        <begin position="48"/>
        <end position="73"/>
    </location>
</feature>
<sequence>MVRIGMRILRTIAYVIAGLWMFSILWAGEYCLSHGCSGPNGNNIDGFLPAVAFAPVGAPAFIWSFVIFVRWAWRKLSNAPRKP</sequence>
<accession>A0A2N9L2N4</accession>
<keyword evidence="1" id="KW-0472">Membrane</keyword>
<gene>
    <name evidence="2" type="ORF">SBA5_100059</name>
</gene>
<evidence type="ECO:0000256" key="1">
    <source>
        <dbReference type="SAM" id="Phobius"/>
    </source>
</evidence>
<organism evidence="2 3">
    <name type="scientific">Candidatus Sulfuritelmatomonas gaucii</name>
    <dbReference type="NCBI Taxonomy" id="2043161"/>
    <lineage>
        <taxon>Bacteria</taxon>
        <taxon>Pseudomonadati</taxon>
        <taxon>Acidobacteriota</taxon>
        <taxon>Terriglobia</taxon>
        <taxon>Terriglobales</taxon>
        <taxon>Acidobacteriaceae</taxon>
        <taxon>Candidatus Sulfuritelmatomonas</taxon>
    </lineage>
</organism>
<evidence type="ECO:0000313" key="3">
    <source>
        <dbReference type="Proteomes" id="UP000239735"/>
    </source>
</evidence>